<dbReference type="InterPro" id="IPR011075">
    <property type="entry name" value="TetR_C"/>
</dbReference>
<dbReference type="InterPro" id="IPR001647">
    <property type="entry name" value="HTH_TetR"/>
</dbReference>
<dbReference type="Gene3D" id="1.10.357.10">
    <property type="entry name" value="Tetracycline Repressor, domain 2"/>
    <property type="match status" value="1"/>
</dbReference>
<dbReference type="Pfam" id="PF00440">
    <property type="entry name" value="TetR_N"/>
    <property type="match status" value="1"/>
</dbReference>
<dbReference type="RefSeq" id="WP_397402037.1">
    <property type="nucleotide sequence ID" value="NZ_JBIRYI010000002.1"/>
</dbReference>
<dbReference type="SUPFAM" id="SSF46689">
    <property type="entry name" value="Homeodomain-like"/>
    <property type="match status" value="1"/>
</dbReference>
<dbReference type="EMBL" id="JBIRYI010000002">
    <property type="protein sequence ID" value="MFI2486265.1"/>
    <property type="molecule type" value="Genomic_DNA"/>
</dbReference>
<evidence type="ECO:0000256" key="1">
    <source>
        <dbReference type="ARBA" id="ARBA00023015"/>
    </source>
</evidence>
<evidence type="ECO:0000256" key="2">
    <source>
        <dbReference type="ARBA" id="ARBA00023125"/>
    </source>
</evidence>
<comment type="caution">
    <text evidence="6">The sequence shown here is derived from an EMBL/GenBank/DDBJ whole genome shotgun (WGS) entry which is preliminary data.</text>
</comment>
<dbReference type="Gene3D" id="1.10.10.60">
    <property type="entry name" value="Homeodomain-like"/>
    <property type="match status" value="1"/>
</dbReference>
<protein>
    <submittedName>
        <fullName evidence="6">TetR/AcrR family transcriptional regulator</fullName>
    </submittedName>
</protein>
<dbReference type="InterPro" id="IPR050109">
    <property type="entry name" value="HTH-type_TetR-like_transc_reg"/>
</dbReference>
<proteinExistence type="predicted"/>
<dbReference type="Pfam" id="PF16859">
    <property type="entry name" value="TetR_C_11"/>
    <property type="match status" value="1"/>
</dbReference>
<sequence length="199" mass="21823">MTLNGERRRRGAELETALLDAAWAELGERGYDDLTYEAVAQRAHTGRAVLYRRWPAKAELVHAAVLHVLDRPSDLPDTGSLRGDVIAALRQANSTKVVLGVQLLTRLGNYYRATGVSLGDLIDSATGGTNPVMRTIAERAAARGELEPGTIPDRVLRVPVDLFRLEFILTYDPVPESVILQIVDDVFLPLVNAWRSGTP</sequence>
<accession>A0ABW7XFI4</accession>
<dbReference type="PROSITE" id="PS50977">
    <property type="entry name" value="HTH_TETR_2"/>
    <property type="match status" value="1"/>
</dbReference>
<feature type="domain" description="HTH tetR-type" evidence="5">
    <location>
        <begin position="12"/>
        <end position="72"/>
    </location>
</feature>
<evidence type="ECO:0000313" key="6">
    <source>
        <dbReference type="EMBL" id="MFI2486265.1"/>
    </source>
</evidence>
<name>A0ABW7XFI4_9MICO</name>
<dbReference type="PANTHER" id="PTHR30055">
    <property type="entry name" value="HTH-TYPE TRANSCRIPTIONAL REGULATOR RUTR"/>
    <property type="match status" value="1"/>
</dbReference>
<dbReference type="InterPro" id="IPR036271">
    <property type="entry name" value="Tet_transcr_reg_TetR-rel_C_sf"/>
</dbReference>
<keyword evidence="1" id="KW-0805">Transcription regulation</keyword>
<evidence type="ECO:0000313" key="7">
    <source>
        <dbReference type="Proteomes" id="UP001611580"/>
    </source>
</evidence>
<gene>
    <name evidence="6" type="ORF">ACH47X_05115</name>
</gene>
<dbReference type="PANTHER" id="PTHR30055:SF148">
    <property type="entry name" value="TETR-FAMILY TRANSCRIPTIONAL REGULATOR"/>
    <property type="match status" value="1"/>
</dbReference>
<keyword evidence="3" id="KW-0804">Transcription</keyword>
<feature type="DNA-binding region" description="H-T-H motif" evidence="4">
    <location>
        <begin position="35"/>
        <end position="54"/>
    </location>
</feature>
<dbReference type="SUPFAM" id="SSF48498">
    <property type="entry name" value="Tetracyclin repressor-like, C-terminal domain"/>
    <property type="match status" value="1"/>
</dbReference>
<organism evidence="6 7">
    <name type="scientific">Promicromonospora kroppenstedtii</name>
    <dbReference type="NCBI Taxonomy" id="440482"/>
    <lineage>
        <taxon>Bacteria</taxon>
        <taxon>Bacillati</taxon>
        <taxon>Actinomycetota</taxon>
        <taxon>Actinomycetes</taxon>
        <taxon>Micrococcales</taxon>
        <taxon>Promicromonosporaceae</taxon>
        <taxon>Promicromonospora</taxon>
    </lineage>
</organism>
<evidence type="ECO:0000256" key="3">
    <source>
        <dbReference type="ARBA" id="ARBA00023163"/>
    </source>
</evidence>
<keyword evidence="2 4" id="KW-0238">DNA-binding</keyword>
<keyword evidence="7" id="KW-1185">Reference proteome</keyword>
<dbReference type="InterPro" id="IPR009057">
    <property type="entry name" value="Homeodomain-like_sf"/>
</dbReference>
<reference evidence="6 7" key="1">
    <citation type="submission" date="2024-10" db="EMBL/GenBank/DDBJ databases">
        <title>The Natural Products Discovery Center: Release of the First 8490 Sequenced Strains for Exploring Actinobacteria Biosynthetic Diversity.</title>
        <authorList>
            <person name="Kalkreuter E."/>
            <person name="Kautsar S.A."/>
            <person name="Yang D."/>
            <person name="Bader C.D."/>
            <person name="Teijaro C.N."/>
            <person name="Fluegel L."/>
            <person name="Davis C.M."/>
            <person name="Simpson J.R."/>
            <person name="Lauterbach L."/>
            <person name="Steele A.D."/>
            <person name="Gui C."/>
            <person name="Meng S."/>
            <person name="Li G."/>
            <person name="Viehrig K."/>
            <person name="Ye F."/>
            <person name="Su P."/>
            <person name="Kiefer A.F."/>
            <person name="Nichols A."/>
            <person name="Cepeda A.J."/>
            <person name="Yan W."/>
            <person name="Fan B."/>
            <person name="Jiang Y."/>
            <person name="Adhikari A."/>
            <person name="Zheng C.-J."/>
            <person name="Schuster L."/>
            <person name="Cowan T.M."/>
            <person name="Smanski M.J."/>
            <person name="Chevrette M.G."/>
            <person name="De Carvalho L.P.S."/>
            <person name="Shen B."/>
        </authorList>
    </citation>
    <scope>NUCLEOTIDE SEQUENCE [LARGE SCALE GENOMIC DNA]</scope>
    <source>
        <strain evidence="6 7">NPDC019481</strain>
    </source>
</reference>
<evidence type="ECO:0000256" key="4">
    <source>
        <dbReference type="PROSITE-ProRule" id="PRU00335"/>
    </source>
</evidence>
<dbReference type="Proteomes" id="UP001611580">
    <property type="component" value="Unassembled WGS sequence"/>
</dbReference>
<evidence type="ECO:0000259" key="5">
    <source>
        <dbReference type="PROSITE" id="PS50977"/>
    </source>
</evidence>